<dbReference type="OrthoDB" id="6617942at2759"/>
<comment type="caution">
    <text evidence="1">The sequence shown here is derived from an EMBL/GenBank/DDBJ whole genome shotgun (WGS) entry which is preliminary data.</text>
</comment>
<gene>
    <name evidence="1" type="ORF">AVEN_138174_1</name>
</gene>
<dbReference type="Proteomes" id="UP000499080">
    <property type="component" value="Unassembled WGS sequence"/>
</dbReference>
<accession>A0A4Y2HSQ0</accession>
<reference evidence="1 2" key="1">
    <citation type="journal article" date="2019" name="Sci. Rep.">
        <title>Orb-weaving spider Araneus ventricosus genome elucidates the spidroin gene catalogue.</title>
        <authorList>
            <person name="Kono N."/>
            <person name="Nakamura H."/>
            <person name="Ohtoshi R."/>
            <person name="Moran D.A.P."/>
            <person name="Shinohara A."/>
            <person name="Yoshida Y."/>
            <person name="Fujiwara M."/>
            <person name="Mori M."/>
            <person name="Tomita M."/>
            <person name="Arakawa K."/>
        </authorList>
    </citation>
    <scope>NUCLEOTIDE SEQUENCE [LARGE SCALE GENOMIC DNA]</scope>
</reference>
<dbReference type="EMBL" id="BGPR01002135">
    <property type="protein sequence ID" value="GBM68330.1"/>
    <property type="molecule type" value="Genomic_DNA"/>
</dbReference>
<dbReference type="PANTHER" id="PTHR46409:SF1">
    <property type="entry name" value="HTH PSQ-TYPE DOMAIN-CONTAINING PROTEIN"/>
    <property type="match status" value="1"/>
</dbReference>
<keyword evidence="2" id="KW-1185">Reference proteome</keyword>
<dbReference type="AlphaFoldDB" id="A0A4Y2HSQ0"/>
<name>A0A4Y2HSQ0_ARAVE</name>
<proteinExistence type="predicted"/>
<protein>
    <submittedName>
        <fullName evidence="1">Uncharacterized protein</fullName>
    </submittedName>
</protein>
<organism evidence="1 2">
    <name type="scientific">Araneus ventricosus</name>
    <name type="common">Orbweaver spider</name>
    <name type="synonym">Epeira ventricosa</name>
    <dbReference type="NCBI Taxonomy" id="182803"/>
    <lineage>
        <taxon>Eukaryota</taxon>
        <taxon>Metazoa</taxon>
        <taxon>Ecdysozoa</taxon>
        <taxon>Arthropoda</taxon>
        <taxon>Chelicerata</taxon>
        <taxon>Arachnida</taxon>
        <taxon>Araneae</taxon>
        <taxon>Araneomorphae</taxon>
        <taxon>Entelegynae</taxon>
        <taxon>Araneoidea</taxon>
        <taxon>Araneidae</taxon>
        <taxon>Araneus</taxon>
    </lineage>
</organism>
<dbReference type="PANTHER" id="PTHR46409">
    <property type="entry name" value="HTH PSQ-TYPE DOMAIN-CONTAINING PROTEIN"/>
    <property type="match status" value="1"/>
</dbReference>
<evidence type="ECO:0000313" key="2">
    <source>
        <dbReference type="Proteomes" id="UP000499080"/>
    </source>
</evidence>
<evidence type="ECO:0000313" key="1">
    <source>
        <dbReference type="EMBL" id="GBM68330.1"/>
    </source>
</evidence>
<sequence>MSKKLKPLQKKINSIYKKSNSKPCNHSGGNTIKEFPCHTQATERIVKGVMEAAAAVCGASKMDRFIRNRLKSRNLIPVFNTKHDYRPL</sequence>